<evidence type="ECO:0000313" key="3">
    <source>
        <dbReference type="Proteomes" id="UP000030765"/>
    </source>
</evidence>
<dbReference type="PANTHER" id="PTHR21112:SF0">
    <property type="entry name" value="CHEMOSENSORY PROTEIN A 29A-RELATED"/>
    <property type="match status" value="1"/>
</dbReference>
<dbReference type="VEuPathDB" id="VectorBase:ASIC020704"/>
<name>A0A084WQG9_ANOSI</name>
<dbReference type="EMBL" id="KE525396">
    <property type="protein sequence ID" value="KFB52463.1"/>
    <property type="molecule type" value="Genomic_DNA"/>
</dbReference>
<protein>
    <submittedName>
        <fullName evidence="1">AGAP008958-PA-like protein</fullName>
    </submittedName>
</protein>
<dbReference type="STRING" id="74873.A0A084WQG9"/>
<proteinExistence type="predicted"/>
<gene>
    <name evidence="1" type="ORF">ZHAS_00020704</name>
</gene>
<dbReference type="InterPro" id="IPR010512">
    <property type="entry name" value="DUF1091"/>
</dbReference>
<dbReference type="OrthoDB" id="7755558at2759"/>
<reference evidence="1 3" key="1">
    <citation type="journal article" date="2014" name="BMC Genomics">
        <title>Genome sequence of Anopheles sinensis provides insight into genetics basis of mosquito competence for malaria parasites.</title>
        <authorList>
            <person name="Zhou D."/>
            <person name="Zhang D."/>
            <person name="Ding G."/>
            <person name="Shi L."/>
            <person name="Hou Q."/>
            <person name="Ye Y."/>
            <person name="Xu Y."/>
            <person name="Zhou H."/>
            <person name="Xiong C."/>
            <person name="Li S."/>
            <person name="Yu J."/>
            <person name="Hong S."/>
            <person name="Yu X."/>
            <person name="Zou P."/>
            <person name="Chen C."/>
            <person name="Chang X."/>
            <person name="Wang W."/>
            <person name="Lv Y."/>
            <person name="Sun Y."/>
            <person name="Ma L."/>
            <person name="Shen B."/>
            <person name="Zhu C."/>
        </authorList>
    </citation>
    <scope>NUCLEOTIDE SEQUENCE [LARGE SCALE GENOMIC DNA]</scope>
</reference>
<sequence>MEQISGFDVVESSLRVRKYNRTTMVLNGTVIIKKEMDNTFVSVTDLYHSALGNQQWNHYPMKLPSKGSCEFLYSIYDDYYQYIKEIVNLPKKGECPIKPREFHVYDMVFPSKAIPPVLPKGLWKAIVTTKVEGVERTRIELILKAYADTFF</sequence>
<dbReference type="Pfam" id="PF06477">
    <property type="entry name" value="DUF1091"/>
    <property type="match status" value="1"/>
</dbReference>
<dbReference type="OMA" id="GTEMANI"/>
<reference evidence="2" key="2">
    <citation type="submission" date="2020-05" db="UniProtKB">
        <authorList>
            <consortium name="EnsemblMetazoa"/>
        </authorList>
    </citation>
    <scope>IDENTIFICATION</scope>
</reference>
<organism evidence="1">
    <name type="scientific">Anopheles sinensis</name>
    <name type="common">Mosquito</name>
    <dbReference type="NCBI Taxonomy" id="74873"/>
    <lineage>
        <taxon>Eukaryota</taxon>
        <taxon>Metazoa</taxon>
        <taxon>Ecdysozoa</taxon>
        <taxon>Arthropoda</taxon>
        <taxon>Hexapoda</taxon>
        <taxon>Insecta</taxon>
        <taxon>Pterygota</taxon>
        <taxon>Neoptera</taxon>
        <taxon>Endopterygota</taxon>
        <taxon>Diptera</taxon>
        <taxon>Nematocera</taxon>
        <taxon>Culicoidea</taxon>
        <taxon>Culicidae</taxon>
        <taxon>Anophelinae</taxon>
        <taxon>Anopheles</taxon>
    </lineage>
</organism>
<dbReference type="AlphaFoldDB" id="A0A084WQG9"/>
<dbReference type="Proteomes" id="UP000030765">
    <property type="component" value="Unassembled WGS sequence"/>
</dbReference>
<dbReference type="EMBL" id="ATLV01025609">
    <property type="status" value="NOT_ANNOTATED_CDS"/>
    <property type="molecule type" value="Genomic_DNA"/>
</dbReference>
<evidence type="ECO:0000313" key="1">
    <source>
        <dbReference type="EMBL" id="KFB52463.1"/>
    </source>
</evidence>
<accession>A0A084WQG9</accession>
<keyword evidence="3" id="KW-1185">Reference proteome</keyword>
<dbReference type="EnsemblMetazoa" id="ASIC020704-RA">
    <property type="protein sequence ID" value="ASIC020704-PA"/>
    <property type="gene ID" value="ASIC020704"/>
</dbReference>
<dbReference type="VEuPathDB" id="VectorBase:ASIS020646"/>
<dbReference type="PANTHER" id="PTHR21112">
    <property type="entry name" value="CHEMOSENSORY PROTEIN A 29A-RELATED"/>
    <property type="match status" value="1"/>
</dbReference>
<evidence type="ECO:0000313" key="2">
    <source>
        <dbReference type="EnsemblMetazoa" id="ASIC020704-PA"/>
    </source>
</evidence>